<evidence type="ECO:0000256" key="5">
    <source>
        <dbReference type="ARBA" id="ARBA00023306"/>
    </source>
</evidence>
<feature type="compositionally biased region" description="Basic and acidic residues" evidence="7">
    <location>
        <begin position="146"/>
        <end position="180"/>
    </location>
</feature>
<feature type="compositionally biased region" description="Basic and acidic residues" evidence="7">
    <location>
        <begin position="122"/>
        <end position="132"/>
    </location>
</feature>
<evidence type="ECO:0000256" key="3">
    <source>
        <dbReference type="ARBA" id="ARBA00022763"/>
    </source>
</evidence>
<accession>A0A8S1GMR7</accession>
<dbReference type="GO" id="GO:0043111">
    <property type="term" value="P:replication fork arrest"/>
    <property type="evidence" value="ECO:0007669"/>
    <property type="project" value="TreeGrafter"/>
</dbReference>
<dbReference type="GO" id="GO:0031298">
    <property type="term" value="C:replication fork protection complex"/>
    <property type="evidence" value="ECO:0007669"/>
    <property type="project" value="TreeGrafter"/>
</dbReference>
<keyword evidence="10" id="KW-1185">Reference proteome</keyword>
<dbReference type="Proteomes" id="UP000835052">
    <property type="component" value="Unassembled WGS sequence"/>
</dbReference>
<sequence length="194" mass="23508">MKGLMRTFLTIFLEKITRGRRKRNILNPRYNLNESLLVGPKGIPNLRKLFKNYVPDQREDPYVNLRTLMKKYEHWAHLMFPSSKFEDVVSRCENLGKKRRVKVYMIITRMDQLDNDEEMRDEPDRRVRKEKNLNIIDDGKDDGEEIGEKHVERREDEDFEAEFRSVEEEERRKAEERLAQENEELLNDFDSNDW</sequence>
<evidence type="ECO:0000256" key="6">
    <source>
        <dbReference type="RuleBase" id="RU366049"/>
    </source>
</evidence>
<name>A0A8S1GMR7_9PELO</name>
<dbReference type="PANTHER" id="PTHR13220">
    <property type="entry name" value="TIMELESS INTERACTING-RELATED"/>
    <property type="match status" value="1"/>
</dbReference>
<keyword evidence="3 6" id="KW-0227">DNA damage</keyword>
<evidence type="ECO:0000313" key="10">
    <source>
        <dbReference type="Proteomes" id="UP000835052"/>
    </source>
</evidence>
<organism evidence="9 10">
    <name type="scientific">Caenorhabditis auriculariae</name>
    <dbReference type="NCBI Taxonomy" id="2777116"/>
    <lineage>
        <taxon>Eukaryota</taxon>
        <taxon>Metazoa</taxon>
        <taxon>Ecdysozoa</taxon>
        <taxon>Nematoda</taxon>
        <taxon>Chromadorea</taxon>
        <taxon>Rhabditida</taxon>
        <taxon>Rhabditina</taxon>
        <taxon>Rhabditomorpha</taxon>
        <taxon>Rhabditoidea</taxon>
        <taxon>Rhabditidae</taxon>
        <taxon>Peloderinae</taxon>
        <taxon>Caenorhabditis</taxon>
    </lineage>
</organism>
<evidence type="ECO:0000256" key="4">
    <source>
        <dbReference type="ARBA" id="ARBA00023242"/>
    </source>
</evidence>
<evidence type="ECO:0000259" key="8">
    <source>
        <dbReference type="Pfam" id="PF07962"/>
    </source>
</evidence>
<dbReference type="PANTHER" id="PTHR13220:SF11">
    <property type="entry name" value="TIMELESS-INTERACTING PROTEIN"/>
    <property type="match status" value="1"/>
</dbReference>
<dbReference type="EMBL" id="CAJGYM010000001">
    <property type="protein sequence ID" value="CAD6184409.1"/>
    <property type="molecule type" value="Genomic_DNA"/>
</dbReference>
<dbReference type="InterPro" id="IPR040038">
    <property type="entry name" value="TIPIN/Csm3/Swi3"/>
</dbReference>
<dbReference type="InterPro" id="IPR012923">
    <property type="entry name" value="Csm3"/>
</dbReference>
<keyword evidence="4 6" id="KW-0539">Nucleus</keyword>
<dbReference type="AlphaFoldDB" id="A0A8S1GMR7"/>
<comment type="subcellular location">
    <subcellularLocation>
        <location evidence="1 6">Nucleus</location>
    </subcellularLocation>
</comment>
<evidence type="ECO:0000313" key="9">
    <source>
        <dbReference type="EMBL" id="CAD6184409.1"/>
    </source>
</evidence>
<reference evidence="9" key="1">
    <citation type="submission" date="2020-10" db="EMBL/GenBank/DDBJ databases">
        <authorList>
            <person name="Kikuchi T."/>
        </authorList>
    </citation>
    <scope>NUCLEOTIDE SEQUENCE</scope>
    <source>
        <strain evidence="9">NKZ352</strain>
    </source>
</reference>
<dbReference type="GO" id="GO:0031297">
    <property type="term" value="P:replication fork processing"/>
    <property type="evidence" value="ECO:0007669"/>
    <property type="project" value="UniProtKB-UniRule"/>
</dbReference>
<feature type="region of interest" description="Disordered" evidence="7">
    <location>
        <begin position="115"/>
        <end position="194"/>
    </location>
</feature>
<dbReference type="GO" id="GO:0000076">
    <property type="term" value="P:DNA replication checkpoint signaling"/>
    <property type="evidence" value="ECO:0007669"/>
    <property type="project" value="UniProtKB-UniRule"/>
</dbReference>
<keyword evidence="5 6" id="KW-0131">Cell cycle</keyword>
<feature type="compositionally biased region" description="Acidic residues" evidence="7">
    <location>
        <begin position="181"/>
        <end position="194"/>
    </location>
</feature>
<dbReference type="GO" id="GO:0006974">
    <property type="term" value="P:DNA damage response"/>
    <property type="evidence" value="ECO:0007669"/>
    <property type="project" value="UniProtKB-KW"/>
</dbReference>
<evidence type="ECO:0000256" key="1">
    <source>
        <dbReference type="ARBA" id="ARBA00004123"/>
    </source>
</evidence>
<comment type="caution">
    <text evidence="9">The sequence shown here is derived from an EMBL/GenBank/DDBJ whole genome shotgun (WGS) entry which is preliminary data.</text>
</comment>
<gene>
    <name evidence="9" type="ORF">CAUJ_LOCUS328</name>
</gene>
<dbReference type="Pfam" id="PF07962">
    <property type="entry name" value="Swi3"/>
    <property type="match status" value="1"/>
</dbReference>
<dbReference type="GO" id="GO:0003677">
    <property type="term" value="F:DNA binding"/>
    <property type="evidence" value="ECO:0007669"/>
    <property type="project" value="TreeGrafter"/>
</dbReference>
<comment type="similarity">
    <text evidence="2 6">Belongs to the CSM3 family.</text>
</comment>
<evidence type="ECO:0000256" key="7">
    <source>
        <dbReference type="SAM" id="MobiDB-lite"/>
    </source>
</evidence>
<comment type="function">
    <text evidence="6">Plays an important role in the control of DNA replication and the maintenance of replication fork stability.</text>
</comment>
<feature type="domain" description="Chromosome segregation in meiosis protein 3" evidence="8">
    <location>
        <begin position="32"/>
        <end position="111"/>
    </location>
</feature>
<dbReference type="OrthoDB" id="437078at2759"/>
<protein>
    <recommendedName>
        <fullName evidence="6">TIMELESS-interacting protein</fullName>
    </recommendedName>
</protein>
<proteinExistence type="inferred from homology"/>
<evidence type="ECO:0000256" key="2">
    <source>
        <dbReference type="ARBA" id="ARBA00006075"/>
    </source>
</evidence>